<dbReference type="EMBL" id="MLFT02000009">
    <property type="protein sequence ID" value="PHT38846.1"/>
    <property type="molecule type" value="Genomic_DNA"/>
</dbReference>
<feature type="region of interest" description="Disordered" evidence="1">
    <location>
        <begin position="227"/>
        <end position="302"/>
    </location>
</feature>
<name>A0A2G2W0U1_CAPBA</name>
<sequence length="560" mass="62000">MYMLDRVQRWYGYVYVGSDTTPVRICVCWIGYHAGMDMCMLDRVPRRYENVYVGSVCKKCITRKITEEKLKFCPECNLDLGAAPLQKIRPDHHVQGIRDIISAKRRELIESGLLENKPKKTEPKKLAHENIDINSSPNMLIDSPPSPPPPPAVATSSRRKEKSISSIVNTAPPVVDDHEHAPIQHVIVGRRGRRRGSRNNNTNANVDARFQDSSKFNFVVDLNKGDPQAGSSTIPLLSSKATQNKQQIKGDQSGSSSSSTPLLSGKATQHKQQVESSANAAESSKNDRISKKNRSVKPLDGMNDLWEPLHKLVTKGVTLDLNSNKSKSKEPVPKFTTPIPINLDDDEDENGDDDEEDEEYVPTRKIKEHKVGKQNVVQKPNVVVPPPSPTPAPVPTPSSSTNDKGKGKNKRRGRKKKETNNPIPPPPPSPPRADADESNINVPQVQVTNEAAAAAATRSGSTRVLNERVHPIWFTLVASDNQDVNMPSSYIMKYLAKKLNLQSEDEVEVRLLGMPIRPNLPLHHLADLWLHAAPAAEKTVKVGASAEEFVMVLRYGRSPN</sequence>
<feature type="compositionally biased region" description="Polar residues" evidence="1">
    <location>
        <begin position="229"/>
        <end position="252"/>
    </location>
</feature>
<evidence type="ECO:0000313" key="3">
    <source>
        <dbReference type="Proteomes" id="UP000224567"/>
    </source>
</evidence>
<feature type="compositionally biased region" description="Low complexity" evidence="1">
    <location>
        <begin position="253"/>
        <end position="265"/>
    </location>
</feature>
<protein>
    <recommendedName>
        <fullName evidence="4">E3 ubiquitin protein ligase DRIP2</fullName>
    </recommendedName>
</protein>
<feature type="compositionally biased region" description="Basic and acidic residues" evidence="1">
    <location>
        <begin position="116"/>
        <end position="131"/>
    </location>
</feature>
<feature type="region of interest" description="Disordered" evidence="1">
    <location>
        <begin position="188"/>
        <end position="208"/>
    </location>
</feature>
<dbReference type="OrthoDB" id="1298397at2759"/>
<proteinExistence type="predicted"/>
<evidence type="ECO:0000256" key="1">
    <source>
        <dbReference type="SAM" id="MobiDB-lite"/>
    </source>
</evidence>
<feature type="compositionally biased region" description="Acidic residues" evidence="1">
    <location>
        <begin position="343"/>
        <end position="360"/>
    </location>
</feature>
<reference evidence="3" key="2">
    <citation type="journal article" date="2017" name="J. Anim. Genet.">
        <title>Multiple reference genome sequences of hot pepper reveal the massive evolution of plant disease resistance genes by retroduplication.</title>
        <authorList>
            <person name="Kim S."/>
            <person name="Park J."/>
            <person name="Yeom S.-I."/>
            <person name="Kim Y.-M."/>
            <person name="Seo E."/>
            <person name="Kim K.-T."/>
            <person name="Kim M.-S."/>
            <person name="Lee J.M."/>
            <person name="Cheong K."/>
            <person name="Shin H.-S."/>
            <person name="Kim S.-B."/>
            <person name="Han K."/>
            <person name="Lee J."/>
            <person name="Park M."/>
            <person name="Lee H.-A."/>
            <person name="Lee H.-Y."/>
            <person name="Lee Y."/>
            <person name="Oh S."/>
            <person name="Lee J.H."/>
            <person name="Choi E."/>
            <person name="Choi E."/>
            <person name="Lee S.E."/>
            <person name="Jeon J."/>
            <person name="Kim H."/>
            <person name="Choi G."/>
            <person name="Song H."/>
            <person name="Lee J."/>
            <person name="Lee S.-C."/>
            <person name="Kwon J.-K."/>
            <person name="Lee H.-Y."/>
            <person name="Koo N."/>
            <person name="Hong Y."/>
            <person name="Kim R.W."/>
            <person name="Kang W.-H."/>
            <person name="Huh J.H."/>
            <person name="Kang B.-C."/>
            <person name="Yang T.-J."/>
            <person name="Lee Y.-H."/>
            <person name="Bennetzen J.L."/>
            <person name="Choi D."/>
        </authorList>
    </citation>
    <scope>NUCLEOTIDE SEQUENCE [LARGE SCALE GENOMIC DNA]</scope>
    <source>
        <strain evidence="3">cv. PBC81</strain>
    </source>
</reference>
<evidence type="ECO:0000313" key="2">
    <source>
        <dbReference type="EMBL" id="PHT38846.1"/>
    </source>
</evidence>
<evidence type="ECO:0008006" key="4">
    <source>
        <dbReference type="Google" id="ProtNLM"/>
    </source>
</evidence>
<dbReference type="GO" id="GO:0004842">
    <property type="term" value="F:ubiquitin-protein transferase activity"/>
    <property type="evidence" value="ECO:0007669"/>
    <property type="project" value="InterPro"/>
</dbReference>
<comment type="caution">
    <text evidence="2">The sequence shown here is derived from an EMBL/GenBank/DDBJ whole genome shotgun (WGS) entry which is preliminary data.</text>
</comment>
<dbReference type="STRING" id="33114.A0A2G2W0U1"/>
<dbReference type="Proteomes" id="UP000224567">
    <property type="component" value="Unassembled WGS sequence"/>
</dbReference>
<dbReference type="PANTHER" id="PTHR46293:SF11">
    <property type="entry name" value="E3 UBIQUITIN PROTEIN LIGASE DRIP1-LIKE"/>
    <property type="match status" value="1"/>
</dbReference>
<feature type="compositionally biased region" description="Basic residues" evidence="1">
    <location>
        <begin position="188"/>
        <end position="197"/>
    </location>
</feature>
<dbReference type="PANTHER" id="PTHR46293">
    <property type="entry name" value="E3 UBIQUITIN PROTEIN LIGASE DRIP1"/>
    <property type="match status" value="1"/>
</dbReference>
<reference evidence="2 3" key="1">
    <citation type="journal article" date="2017" name="Genome Biol.">
        <title>New reference genome sequences of hot pepper reveal the massive evolution of plant disease-resistance genes by retroduplication.</title>
        <authorList>
            <person name="Kim S."/>
            <person name="Park J."/>
            <person name="Yeom S.I."/>
            <person name="Kim Y.M."/>
            <person name="Seo E."/>
            <person name="Kim K.T."/>
            <person name="Kim M.S."/>
            <person name="Lee J.M."/>
            <person name="Cheong K."/>
            <person name="Shin H.S."/>
            <person name="Kim S.B."/>
            <person name="Han K."/>
            <person name="Lee J."/>
            <person name="Park M."/>
            <person name="Lee H.A."/>
            <person name="Lee H.Y."/>
            <person name="Lee Y."/>
            <person name="Oh S."/>
            <person name="Lee J.H."/>
            <person name="Choi E."/>
            <person name="Choi E."/>
            <person name="Lee S.E."/>
            <person name="Jeon J."/>
            <person name="Kim H."/>
            <person name="Choi G."/>
            <person name="Song H."/>
            <person name="Lee J."/>
            <person name="Lee S.C."/>
            <person name="Kwon J.K."/>
            <person name="Lee H.Y."/>
            <person name="Koo N."/>
            <person name="Hong Y."/>
            <person name="Kim R.W."/>
            <person name="Kang W.H."/>
            <person name="Huh J.H."/>
            <person name="Kang B.C."/>
            <person name="Yang T.J."/>
            <person name="Lee Y.H."/>
            <person name="Bennetzen J.L."/>
            <person name="Choi D."/>
        </authorList>
    </citation>
    <scope>NUCLEOTIDE SEQUENCE [LARGE SCALE GENOMIC DNA]</scope>
    <source>
        <strain evidence="3">cv. PBC81</strain>
    </source>
</reference>
<gene>
    <name evidence="2" type="ORF">CQW23_22419</name>
</gene>
<dbReference type="AlphaFoldDB" id="A0A2G2W0U1"/>
<feature type="compositionally biased region" description="Pro residues" evidence="1">
    <location>
        <begin position="422"/>
        <end position="431"/>
    </location>
</feature>
<feature type="region of interest" description="Disordered" evidence="1">
    <location>
        <begin position="322"/>
        <end position="437"/>
    </location>
</feature>
<keyword evidence="3" id="KW-1185">Reference proteome</keyword>
<dbReference type="InterPro" id="IPR044807">
    <property type="entry name" value="DRIP1-like"/>
</dbReference>
<feature type="region of interest" description="Disordered" evidence="1">
    <location>
        <begin position="112"/>
        <end position="165"/>
    </location>
</feature>
<feature type="compositionally biased region" description="Pro residues" evidence="1">
    <location>
        <begin position="383"/>
        <end position="396"/>
    </location>
</feature>
<feature type="compositionally biased region" description="Basic residues" evidence="1">
    <location>
        <begin position="407"/>
        <end position="417"/>
    </location>
</feature>
<organism evidence="2 3">
    <name type="scientific">Capsicum baccatum</name>
    <name type="common">Peruvian pepper</name>
    <dbReference type="NCBI Taxonomy" id="33114"/>
    <lineage>
        <taxon>Eukaryota</taxon>
        <taxon>Viridiplantae</taxon>
        <taxon>Streptophyta</taxon>
        <taxon>Embryophyta</taxon>
        <taxon>Tracheophyta</taxon>
        <taxon>Spermatophyta</taxon>
        <taxon>Magnoliopsida</taxon>
        <taxon>eudicotyledons</taxon>
        <taxon>Gunneridae</taxon>
        <taxon>Pentapetalae</taxon>
        <taxon>asterids</taxon>
        <taxon>lamiids</taxon>
        <taxon>Solanales</taxon>
        <taxon>Solanaceae</taxon>
        <taxon>Solanoideae</taxon>
        <taxon>Capsiceae</taxon>
        <taxon>Capsicum</taxon>
    </lineage>
</organism>
<accession>A0A2G2W0U1</accession>